<feature type="compositionally biased region" description="Low complexity" evidence="7">
    <location>
        <begin position="96"/>
        <end position="107"/>
    </location>
</feature>
<accession>A0A2S5B8V3</accession>
<dbReference type="Gene3D" id="2.130.10.10">
    <property type="entry name" value="YVTN repeat-like/Quinoprotein amine dehydrogenase"/>
    <property type="match status" value="2"/>
</dbReference>
<dbReference type="OrthoDB" id="366230at2759"/>
<evidence type="ECO:0000256" key="1">
    <source>
        <dbReference type="ARBA" id="ARBA00004496"/>
    </source>
</evidence>
<sequence length="847" mass="89871">MSSHSASISSKRAGARAAVGADRNRANDGGGVGSKGKSWLYWARRAARPVRLAELFKFSGLVALIRVSERRRAEIQEKRNRLAALKAAREQREAAARQALDASLSSATDDGAPPLPGSSRAASESAGERNGKASLGAASGTSRGDEIENLLRGVGVLGRDSAPPSPKGKEPLLRGSSPLATAARNGAEGTASPAPAVVENDSPEGTPNRDQAGAAGAPSLEAPDPASTATAPASSSTSTSIQTEPAPPPPLPTAKPKIVYDKAIQTAFDSESTVTRLNATASTSTGPSVTSGAEPSASTGGAGRETAEELRARILAELEDERKRLDAEIAREKLLAEQALERDRARGLSGDQLQHVFASPAFADFLEQSTKVVQRALSDPYDYLRDYSISADDGADADESKRARVRLLGVWQDQQWGRGRSVTSVDWSPKFPELFVAAYNRKPLSINEPDGIAAVWNLHLQDRPEYVRTTFRWLSMDQLLTCWISQSDILSIAFSPFNSNLVVGGTYSGQILLWDTRSRNPNPVLKTPLSTSGHTHPVYSLAHLGTQNANSLVSASTDGVVCAWSLDMLARPQETLELLHPAHSKTDEVSITSVGFPLGEASTFWCGTEEGNVYAAHRYDRAGAKAGLVQNEVYRGHSGPVTGLDFHPAEGSVDLSDLFLTSGVDWTVKLWRAGGANPARTAAGGAGSSSKVGTPTNGTGASSTRSGLSSSLGRSASGPPPPGTIAPLFTFEEAGDYVYDVRWHPVHPAVFGSVDAAGKFNLWNLNVDTEVPLVSTAVGDPARPRGLNKLAWEKKEGRRAAVGSSDGKVYIYDISPDLVTPREADWDQMRRTCKAALADQQNPDAYR</sequence>
<protein>
    <submittedName>
        <fullName evidence="8">Uncharacterized protein</fullName>
    </submittedName>
</protein>
<feature type="compositionally biased region" description="Low complexity" evidence="7">
    <location>
        <begin position="225"/>
        <end position="240"/>
    </location>
</feature>
<dbReference type="AlphaFoldDB" id="A0A2S5B8V3"/>
<reference evidence="8 9" key="1">
    <citation type="journal article" date="2018" name="Front. Microbiol.">
        <title>Prospects for Fungal Bioremediation of Acidic Radioactive Waste Sites: Characterization and Genome Sequence of Rhodotorula taiwanensis MD1149.</title>
        <authorList>
            <person name="Tkavc R."/>
            <person name="Matrosova V.Y."/>
            <person name="Grichenko O.E."/>
            <person name="Gostincar C."/>
            <person name="Volpe R.P."/>
            <person name="Klimenkova P."/>
            <person name="Gaidamakova E.K."/>
            <person name="Zhou C.E."/>
            <person name="Stewart B.J."/>
            <person name="Lyman M.G."/>
            <person name="Malfatti S.A."/>
            <person name="Rubinfeld B."/>
            <person name="Courtot M."/>
            <person name="Singh J."/>
            <person name="Dalgard C.L."/>
            <person name="Hamilton T."/>
            <person name="Frey K.G."/>
            <person name="Gunde-Cimerman N."/>
            <person name="Dugan L."/>
            <person name="Daly M.J."/>
        </authorList>
    </citation>
    <scope>NUCLEOTIDE SEQUENCE [LARGE SCALE GENOMIC DNA]</scope>
    <source>
        <strain evidence="8 9">MD1149</strain>
    </source>
</reference>
<dbReference type="GO" id="GO:0010970">
    <property type="term" value="P:transport along microtubule"/>
    <property type="evidence" value="ECO:0007669"/>
    <property type="project" value="TreeGrafter"/>
</dbReference>
<feature type="coiled-coil region" evidence="6">
    <location>
        <begin position="68"/>
        <end position="95"/>
    </location>
</feature>
<feature type="compositionally biased region" description="Polar residues" evidence="7">
    <location>
        <begin position="267"/>
        <end position="299"/>
    </location>
</feature>
<dbReference type="SMART" id="SM00320">
    <property type="entry name" value="WD40"/>
    <property type="match status" value="6"/>
</dbReference>
<keyword evidence="2" id="KW-0963">Cytoplasm</keyword>
<proteinExistence type="predicted"/>
<dbReference type="InterPro" id="IPR015943">
    <property type="entry name" value="WD40/YVTN_repeat-like_dom_sf"/>
</dbReference>
<feature type="repeat" description="WD" evidence="5">
    <location>
        <begin position="634"/>
        <end position="681"/>
    </location>
</feature>
<dbReference type="FunFam" id="2.130.10.10:FF:001070">
    <property type="entry name" value="Dynein intermediate chain, cytosolic"/>
    <property type="match status" value="1"/>
</dbReference>
<dbReference type="InterPro" id="IPR036322">
    <property type="entry name" value="WD40_repeat_dom_sf"/>
</dbReference>
<dbReference type="EMBL" id="PJQD01000038">
    <property type="protein sequence ID" value="POY73197.1"/>
    <property type="molecule type" value="Genomic_DNA"/>
</dbReference>
<evidence type="ECO:0000313" key="9">
    <source>
        <dbReference type="Proteomes" id="UP000237144"/>
    </source>
</evidence>
<organism evidence="8 9">
    <name type="scientific">Rhodotorula taiwanensis</name>
    <dbReference type="NCBI Taxonomy" id="741276"/>
    <lineage>
        <taxon>Eukaryota</taxon>
        <taxon>Fungi</taxon>
        <taxon>Dikarya</taxon>
        <taxon>Basidiomycota</taxon>
        <taxon>Pucciniomycotina</taxon>
        <taxon>Microbotryomycetes</taxon>
        <taxon>Sporidiobolales</taxon>
        <taxon>Sporidiobolaceae</taxon>
        <taxon>Rhodotorula</taxon>
    </lineage>
</organism>
<evidence type="ECO:0000256" key="6">
    <source>
        <dbReference type="SAM" id="Coils"/>
    </source>
</evidence>
<dbReference type="InterPro" id="IPR001680">
    <property type="entry name" value="WD40_rpt"/>
</dbReference>
<dbReference type="PANTHER" id="PTHR12442:SF22">
    <property type="entry name" value="CYTOPLASMIC DYNEIN 1 INTERMEDIATE CHAIN-RELATED"/>
    <property type="match status" value="1"/>
</dbReference>
<dbReference type="Pfam" id="PF00400">
    <property type="entry name" value="WD40"/>
    <property type="match status" value="3"/>
</dbReference>
<dbReference type="STRING" id="741276.A0A2S5B8V3"/>
<keyword evidence="9" id="KW-1185">Reference proteome</keyword>
<evidence type="ECO:0000256" key="4">
    <source>
        <dbReference type="ARBA" id="ARBA00022737"/>
    </source>
</evidence>
<dbReference type="SUPFAM" id="SSF50978">
    <property type="entry name" value="WD40 repeat-like"/>
    <property type="match status" value="1"/>
</dbReference>
<feature type="compositionally biased region" description="Low complexity" evidence="7">
    <location>
        <begin position="698"/>
        <end position="717"/>
    </location>
</feature>
<feature type="region of interest" description="Disordered" evidence="7">
    <location>
        <begin position="1"/>
        <end position="34"/>
    </location>
</feature>
<dbReference type="InterPro" id="IPR050687">
    <property type="entry name" value="Dynein_IC"/>
</dbReference>
<evidence type="ECO:0000256" key="5">
    <source>
        <dbReference type="PROSITE-ProRule" id="PRU00221"/>
    </source>
</evidence>
<dbReference type="GO" id="GO:0045504">
    <property type="term" value="F:dynein heavy chain binding"/>
    <property type="evidence" value="ECO:0007669"/>
    <property type="project" value="TreeGrafter"/>
</dbReference>
<evidence type="ECO:0000256" key="2">
    <source>
        <dbReference type="ARBA" id="ARBA00022490"/>
    </source>
</evidence>
<evidence type="ECO:0000313" key="8">
    <source>
        <dbReference type="EMBL" id="POY73197.1"/>
    </source>
</evidence>
<gene>
    <name evidence="8" type="ORF">BMF94_3530</name>
</gene>
<name>A0A2S5B8V3_9BASI</name>
<dbReference type="GO" id="GO:0045503">
    <property type="term" value="F:dynein light chain binding"/>
    <property type="evidence" value="ECO:0007669"/>
    <property type="project" value="TreeGrafter"/>
</dbReference>
<keyword evidence="4" id="KW-0677">Repeat</keyword>
<dbReference type="PANTHER" id="PTHR12442">
    <property type="entry name" value="DYNEIN INTERMEDIATE CHAIN"/>
    <property type="match status" value="1"/>
</dbReference>
<dbReference type="GO" id="GO:0005868">
    <property type="term" value="C:cytoplasmic dynein complex"/>
    <property type="evidence" value="ECO:0007669"/>
    <property type="project" value="TreeGrafter"/>
</dbReference>
<keyword evidence="3 5" id="KW-0853">WD repeat</keyword>
<feature type="region of interest" description="Disordered" evidence="7">
    <location>
        <begin position="679"/>
        <end position="725"/>
    </location>
</feature>
<evidence type="ECO:0000256" key="7">
    <source>
        <dbReference type="SAM" id="MobiDB-lite"/>
    </source>
</evidence>
<keyword evidence="6" id="KW-0175">Coiled coil</keyword>
<dbReference type="GO" id="GO:0005737">
    <property type="term" value="C:cytoplasm"/>
    <property type="evidence" value="ECO:0007669"/>
    <property type="project" value="UniProtKB-SubCell"/>
</dbReference>
<comment type="caution">
    <text evidence="8">The sequence shown here is derived from an EMBL/GenBank/DDBJ whole genome shotgun (WGS) entry which is preliminary data.</text>
</comment>
<evidence type="ECO:0000256" key="3">
    <source>
        <dbReference type="ARBA" id="ARBA00022574"/>
    </source>
</evidence>
<dbReference type="PROSITE" id="PS50082">
    <property type="entry name" value="WD_REPEATS_2"/>
    <property type="match status" value="1"/>
</dbReference>
<feature type="compositionally biased region" description="Low complexity" evidence="7">
    <location>
        <begin position="1"/>
        <end position="21"/>
    </location>
</feature>
<comment type="subcellular location">
    <subcellularLocation>
        <location evidence="1">Cytoplasm</location>
    </subcellularLocation>
</comment>
<dbReference type="Proteomes" id="UP000237144">
    <property type="component" value="Unassembled WGS sequence"/>
</dbReference>
<feature type="region of interest" description="Disordered" evidence="7">
    <location>
        <begin position="96"/>
        <end position="306"/>
    </location>
</feature>